<accession>A0A0M3JFR5</accession>
<name>A0A0M3JFR5_ANISI</name>
<dbReference type="Pfam" id="PF00300">
    <property type="entry name" value="His_Phos_1"/>
    <property type="match status" value="1"/>
</dbReference>
<dbReference type="Gene3D" id="3.40.50.1240">
    <property type="entry name" value="Phosphoglycerate mutase-like"/>
    <property type="match status" value="1"/>
</dbReference>
<reference evidence="1" key="1">
    <citation type="submission" date="2017-02" db="UniProtKB">
        <authorList>
            <consortium name="WormBaseParasite"/>
        </authorList>
    </citation>
    <scope>IDENTIFICATION</scope>
</reference>
<dbReference type="GO" id="GO:0016791">
    <property type="term" value="F:phosphatase activity"/>
    <property type="evidence" value="ECO:0007669"/>
    <property type="project" value="UniProtKB-ARBA"/>
</dbReference>
<protein>
    <submittedName>
        <fullName evidence="1">Protein UBASH3A homolog (inferred by orthology to a D. melanogaster protein)</fullName>
    </submittedName>
</protein>
<dbReference type="PANTHER" id="PTHR16469:SF27">
    <property type="entry name" value="UBIQUITIN-ASSOCIATED AND SH3 DOMAIN-CONTAINING BA-RELATED"/>
    <property type="match status" value="1"/>
</dbReference>
<dbReference type="PANTHER" id="PTHR16469">
    <property type="entry name" value="UBIQUITIN-ASSOCIATED AND SH3 DOMAIN-CONTAINING BA-RELATED"/>
    <property type="match status" value="1"/>
</dbReference>
<dbReference type="InterPro" id="IPR029033">
    <property type="entry name" value="His_PPase_superfam"/>
</dbReference>
<proteinExistence type="predicted"/>
<evidence type="ECO:0000313" key="1">
    <source>
        <dbReference type="WBParaSite" id="ASIM_0000646901-mRNA-1"/>
    </source>
</evidence>
<dbReference type="CDD" id="cd07067">
    <property type="entry name" value="HP_PGM_like"/>
    <property type="match status" value="1"/>
</dbReference>
<dbReference type="InterPro" id="IPR013078">
    <property type="entry name" value="His_Pase_superF_clade-1"/>
</dbReference>
<dbReference type="InterPro" id="IPR051710">
    <property type="entry name" value="Phosphatase_SH3-domain"/>
</dbReference>
<organism evidence="1">
    <name type="scientific">Anisakis simplex</name>
    <name type="common">Herring worm</name>
    <dbReference type="NCBI Taxonomy" id="6269"/>
    <lineage>
        <taxon>Eukaryota</taxon>
        <taxon>Metazoa</taxon>
        <taxon>Ecdysozoa</taxon>
        <taxon>Nematoda</taxon>
        <taxon>Chromadorea</taxon>
        <taxon>Rhabditida</taxon>
        <taxon>Spirurina</taxon>
        <taxon>Ascaridomorpha</taxon>
        <taxon>Ascaridoidea</taxon>
        <taxon>Anisakidae</taxon>
        <taxon>Anisakis</taxon>
        <taxon>Anisakis simplex complex</taxon>
    </lineage>
</organism>
<dbReference type="AlphaFoldDB" id="A0A0M3JFR5"/>
<dbReference type="WBParaSite" id="ASIM_0000646901-mRNA-1">
    <property type="protein sequence ID" value="ASIM_0000646901-mRNA-1"/>
    <property type="gene ID" value="ASIM_0000646901"/>
</dbReference>
<dbReference type="SUPFAM" id="SSF53254">
    <property type="entry name" value="Phosphoglycerate mutase-like"/>
    <property type="match status" value="1"/>
</dbReference>
<sequence length="161" mass="18682">LERAFDSEGHFRRFNEQLPSKLAPRPGGPRDYSDDTPITNSGYAYCIRTGELLRERGISIDFIYSSPAYRCMQTAQGILEGLQAKELRIRIEPGLFQWMRWCKHGLPTFLNPSEYEEAGFPVDSSYEGFDDAKEFDEKETLLDYYTRSFAIVQRILKLHPK</sequence>